<dbReference type="Proteomes" id="UP001416393">
    <property type="component" value="Unassembled WGS sequence"/>
</dbReference>
<keyword evidence="5" id="KW-1185">Reference proteome</keyword>
<dbReference type="EC" id="3.-.-.-" evidence="4"/>
<proteinExistence type="predicted"/>
<organism evidence="4 5">
    <name type="scientific">Mariniflexile soesokkakense</name>
    <dbReference type="NCBI Taxonomy" id="1343160"/>
    <lineage>
        <taxon>Bacteria</taxon>
        <taxon>Pseudomonadati</taxon>
        <taxon>Bacteroidota</taxon>
        <taxon>Flavobacteriia</taxon>
        <taxon>Flavobacteriales</taxon>
        <taxon>Flavobacteriaceae</taxon>
        <taxon>Mariniflexile</taxon>
    </lineage>
</organism>
<keyword evidence="4" id="KW-0378">Hydrolase</keyword>
<dbReference type="InterPro" id="IPR002509">
    <property type="entry name" value="NODB_dom"/>
</dbReference>
<evidence type="ECO:0000259" key="3">
    <source>
        <dbReference type="PROSITE" id="PS51677"/>
    </source>
</evidence>
<dbReference type="InterPro" id="IPR011330">
    <property type="entry name" value="Glyco_hydro/deAcase_b/a-brl"/>
</dbReference>
<dbReference type="GO" id="GO:0016787">
    <property type="term" value="F:hydrolase activity"/>
    <property type="evidence" value="ECO:0007669"/>
    <property type="project" value="UniProtKB-KW"/>
</dbReference>
<dbReference type="PANTHER" id="PTHR34216:SF3">
    <property type="entry name" value="POLY-BETA-1,6-N-ACETYL-D-GLUCOSAMINE N-DEACETYLASE"/>
    <property type="match status" value="1"/>
</dbReference>
<dbReference type="PANTHER" id="PTHR34216">
    <property type="match status" value="1"/>
</dbReference>
<evidence type="ECO:0000256" key="2">
    <source>
        <dbReference type="ARBA" id="ARBA00022729"/>
    </source>
</evidence>
<dbReference type="RefSeq" id="WP_346240923.1">
    <property type="nucleotide sequence ID" value="NZ_JAZHYP010000002.1"/>
</dbReference>
<feature type="domain" description="NodB homology" evidence="3">
    <location>
        <begin position="29"/>
        <end position="234"/>
    </location>
</feature>
<dbReference type="CDD" id="cd10918">
    <property type="entry name" value="CE4_NodB_like_5s_6s"/>
    <property type="match status" value="1"/>
</dbReference>
<dbReference type="Gene3D" id="3.20.20.370">
    <property type="entry name" value="Glycoside hydrolase/deacetylase"/>
    <property type="match status" value="2"/>
</dbReference>
<protein>
    <submittedName>
        <fullName evidence="4">Polysaccharide deacetylase family protein</fullName>
        <ecNumber evidence="4">3.-.-.-</ecNumber>
    </submittedName>
</protein>
<name>A0ABV0A8G2_9FLAO</name>
<comment type="subcellular location">
    <subcellularLocation>
        <location evidence="1">Secreted</location>
    </subcellularLocation>
</comment>
<evidence type="ECO:0000313" key="4">
    <source>
        <dbReference type="EMBL" id="MEN3323352.1"/>
    </source>
</evidence>
<sequence>MRKRFILIQLIFVSFFGYSQILKKAIPDKLVVLTFDDGCVSHYTFVAPLLKKYNFNATFFMCEFPPNYKDSTKYMTWSQVKGLSDMGFEVGNHTLSHAKINKITNQEYKEQVQAIEIKCDSIGISKPTSFAYPAYDLNASALQILMETDYKFARAGGSRAYNPLEDHPFLLPSWAMKSDNKNQIIEAFNEAKNGNIVVITIHGVPDIEHPWVNTPPELFEAYLQYLNDNDFNVISIKDLDNYINTDIALKTIVPDLNKKLKG</sequence>
<accession>A0ABV0A8G2</accession>
<dbReference type="EMBL" id="JAZHYP010000002">
    <property type="protein sequence ID" value="MEN3323352.1"/>
    <property type="molecule type" value="Genomic_DNA"/>
</dbReference>
<dbReference type="InterPro" id="IPR051398">
    <property type="entry name" value="Polysacch_Deacetylase"/>
</dbReference>
<gene>
    <name evidence="4" type="ORF">VP395_06410</name>
</gene>
<dbReference type="PROSITE" id="PS51677">
    <property type="entry name" value="NODB"/>
    <property type="match status" value="1"/>
</dbReference>
<reference evidence="4 5" key="1">
    <citation type="submission" date="2024-01" db="EMBL/GenBank/DDBJ databases">
        <title>Mariniflexile litorale sp. nov., isolated from the shallow sediments of the Sea of Japan.</title>
        <authorList>
            <person name="Romanenko L."/>
            <person name="Bystritskaya E."/>
            <person name="Isaeva M."/>
        </authorList>
    </citation>
    <scope>NUCLEOTIDE SEQUENCE [LARGE SCALE GENOMIC DNA]</scope>
    <source>
        <strain evidence="4 5">KCTC 32427</strain>
    </source>
</reference>
<evidence type="ECO:0000256" key="1">
    <source>
        <dbReference type="ARBA" id="ARBA00004613"/>
    </source>
</evidence>
<comment type="caution">
    <text evidence="4">The sequence shown here is derived from an EMBL/GenBank/DDBJ whole genome shotgun (WGS) entry which is preliminary data.</text>
</comment>
<keyword evidence="2" id="KW-0732">Signal</keyword>
<dbReference type="Pfam" id="PF01522">
    <property type="entry name" value="Polysacc_deac_1"/>
    <property type="match status" value="1"/>
</dbReference>
<dbReference type="SUPFAM" id="SSF88713">
    <property type="entry name" value="Glycoside hydrolase/deacetylase"/>
    <property type="match status" value="1"/>
</dbReference>
<evidence type="ECO:0000313" key="5">
    <source>
        <dbReference type="Proteomes" id="UP001416393"/>
    </source>
</evidence>